<sequence>MTANLHCCIICNDCSLLLHDVCDIDCCCLSKSEM</sequence>
<protein>
    <submittedName>
        <fullName evidence="1">Uncharacterized protein</fullName>
    </submittedName>
</protein>
<dbReference type="EMBL" id="PP554580">
    <property type="protein sequence ID" value="XCD29913.1"/>
    <property type="molecule type" value="Genomic_DNA"/>
</dbReference>
<organism evidence="1">
    <name type="scientific">Salmonella phage PMBT35</name>
    <dbReference type="NCBI Taxonomy" id="3137287"/>
    <lineage>
        <taxon>Viruses</taxon>
    </lineage>
</organism>
<evidence type="ECO:0000313" key="1">
    <source>
        <dbReference type="EMBL" id="XCD29913.1"/>
    </source>
</evidence>
<accession>A0AAU8BV07</accession>
<reference evidence="1" key="1">
    <citation type="submission" date="2024-03" db="EMBL/GenBank/DDBJ databases">
        <title>This phage originates from the Bacteriophage catalogue of the Bacteriophage Competence Centre, Department of Microbiology und Biotechnology, Max Rubner-Institut, Kiel, Germany.</title>
        <authorList>
            <person name="Sprotte S."/>
            <person name="Brinks E."/>
        </authorList>
    </citation>
    <scope>NUCLEOTIDE SEQUENCE</scope>
</reference>
<name>A0AAU8BV07_9VIRU</name>
<proteinExistence type="predicted"/>